<evidence type="ECO:0000256" key="2">
    <source>
        <dbReference type="SAM" id="MobiDB-lite"/>
    </source>
</evidence>
<keyword evidence="1" id="KW-0862">Zinc</keyword>
<feature type="non-terminal residue" evidence="5">
    <location>
        <position position="721"/>
    </location>
</feature>
<feature type="domain" description="UBA" evidence="3">
    <location>
        <begin position="204"/>
        <end position="247"/>
    </location>
</feature>
<dbReference type="PROSITE" id="PS50030">
    <property type="entry name" value="UBA"/>
    <property type="match status" value="1"/>
</dbReference>
<reference evidence="5" key="1">
    <citation type="submission" date="2023-06" db="EMBL/GenBank/DDBJ databases">
        <authorList>
            <person name="Delattre M."/>
        </authorList>
    </citation>
    <scope>NUCLEOTIDE SEQUENCE</scope>
    <source>
        <strain evidence="5">AF72</strain>
    </source>
</reference>
<protein>
    <recommendedName>
        <fullName evidence="7">C2H2-type domain-containing protein</fullName>
    </recommendedName>
</protein>
<evidence type="ECO:0000259" key="3">
    <source>
        <dbReference type="PROSITE" id="PS50030"/>
    </source>
</evidence>
<dbReference type="Gene3D" id="3.30.160.60">
    <property type="entry name" value="Classic Zinc Finger"/>
    <property type="match status" value="1"/>
</dbReference>
<evidence type="ECO:0008006" key="7">
    <source>
        <dbReference type="Google" id="ProtNLM"/>
    </source>
</evidence>
<evidence type="ECO:0000256" key="1">
    <source>
        <dbReference type="PROSITE-ProRule" id="PRU00042"/>
    </source>
</evidence>
<sequence length="721" mass="81623">MSAELACPSLFCDYKTGHAGHLKRHVMAMHPELEAPKSMPRSPGQYHCAECGDLFASTKSLSRHVKRIHQYIYDGSVQCPACQLGFGTHEGMVKHYGEQHNSGYEVHFLEFDDESIFKQWLKQLEYQCCASFAIRDSDAKGKRYRCSVAGLTLGSPPKKKMTTKGLTHCTAFVNAKIQEGKVSATFCQQHVHEPQPNTLKIKGSLVEEKIVQLLEIGLDKKQIIDVLRKDMQDFDSVPASYDYIVTERDVERIKMSHGLVHGRSDANDLVSTEMRSCEDSAVKYYRPPTNLPSANGFSLAIMTDLQAGWLKKYGNKGLVVDDTDAVPELLPARFMTDDDPVFWRGFKQAFPEATSQLLMCKWHLLNSWKRNLGKIDQVSLRETIMADLRTLVNITNREEFNDYYRLFTESLSGHGELKFLQYIKKYYEDRIEEWAAWNRAGSHFGTSMAAECWHRRLKAEVLQGNRRGRVDALIEKLISYPAKYAAHLHIQDYRYTSTTRREQEIVKAHKKAESLLDTAFQYEDGRILVKSATSDQVYQLTKSGSCDCNVAKNLHCRFCKCCPYEWRCTCLAANVAGVVCKHVHIIHLKYAINKADAAPVDENDKDVHQDIQDVPTYPEDATESAVPPVPEGDADAKERDIAINNAYALLHMLKKSKPAPAHSTVNLLILEAMKSLNCSTPVSMATTSTKPVPIRESAHAFRMESRAIKNRAKQLERKADN</sequence>
<dbReference type="PROSITE" id="PS50157">
    <property type="entry name" value="ZINC_FINGER_C2H2_2"/>
    <property type="match status" value="1"/>
</dbReference>
<dbReference type="AlphaFoldDB" id="A0AA36FPC9"/>
<keyword evidence="1" id="KW-0863">Zinc-finger</keyword>
<accession>A0AA36FPC9</accession>
<dbReference type="InterPro" id="IPR052797">
    <property type="entry name" value="RegFact_GeneExpr_CellDeath"/>
</dbReference>
<evidence type="ECO:0000259" key="4">
    <source>
        <dbReference type="PROSITE" id="PS50157"/>
    </source>
</evidence>
<dbReference type="Proteomes" id="UP001177023">
    <property type="component" value="Unassembled WGS sequence"/>
</dbReference>
<feature type="region of interest" description="Disordered" evidence="2">
    <location>
        <begin position="615"/>
        <end position="634"/>
    </location>
</feature>
<dbReference type="InterPro" id="IPR015940">
    <property type="entry name" value="UBA"/>
</dbReference>
<name>A0AA36FPC9_9BILA</name>
<comment type="caution">
    <text evidence="5">The sequence shown here is derived from an EMBL/GenBank/DDBJ whole genome shotgun (WGS) entry which is preliminary data.</text>
</comment>
<evidence type="ECO:0000313" key="6">
    <source>
        <dbReference type="Proteomes" id="UP001177023"/>
    </source>
</evidence>
<proteinExistence type="predicted"/>
<dbReference type="EMBL" id="CATQJA010000122">
    <property type="protein sequence ID" value="CAJ0557844.1"/>
    <property type="molecule type" value="Genomic_DNA"/>
</dbReference>
<organism evidence="5 6">
    <name type="scientific">Mesorhabditis spiculigera</name>
    <dbReference type="NCBI Taxonomy" id="96644"/>
    <lineage>
        <taxon>Eukaryota</taxon>
        <taxon>Metazoa</taxon>
        <taxon>Ecdysozoa</taxon>
        <taxon>Nematoda</taxon>
        <taxon>Chromadorea</taxon>
        <taxon>Rhabditida</taxon>
        <taxon>Rhabditina</taxon>
        <taxon>Rhabditomorpha</taxon>
        <taxon>Rhabditoidea</taxon>
        <taxon>Rhabditidae</taxon>
        <taxon>Mesorhabditinae</taxon>
        <taxon>Mesorhabditis</taxon>
    </lineage>
</organism>
<dbReference type="PANTHER" id="PTHR33936:SF24">
    <property type="entry name" value="C2H2-TYPE DOMAIN-CONTAINING PROTEIN"/>
    <property type="match status" value="1"/>
</dbReference>
<feature type="domain" description="C2H2-type" evidence="4">
    <location>
        <begin position="46"/>
        <end position="69"/>
    </location>
</feature>
<keyword evidence="1" id="KW-0479">Metal-binding</keyword>
<keyword evidence="6" id="KW-1185">Reference proteome</keyword>
<dbReference type="SMART" id="SM00355">
    <property type="entry name" value="ZnF_C2H2"/>
    <property type="match status" value="3"/>
</dbReference>
<gene>
    <name evidence="5" type="ORF">MSPICULIGERA_LOCUS593</name>
</gene>
<dbReference type="PANTHER" id="PTHR33936">
    <property type="entry name" value="PROTEIN CBG17840"/>
    <property type="match status" value="1"/>
</dbReference>
<dbReference type="GO" id="GO:0008270">
    <property type="term" value="F:zinc ion binding"/>
    <property type="evidence" value="ECO:0007669"/>
    <property type="project" value="UniProtKB-KW"/>
</dbReference>
<dbReference type="PROSITE" id="PS00028">
    <property type="entry name" value="ZINC_FINGER_C2H2_1"/>
    <property type="match status" value="2"/>
</dbReference>
<evidence type="ECO:0000313" key="5">
    <source>
        <dbReference type="EMBL" id="CAJ0557844.1"/>
    </source>
</evidence>
<dbReference type="InterPro" id="IPR013087">
    <property type="entry name" value="Znf_C2H2_type"/>
</dbReference>